<comment type="subcellular location">
    <subcellularLocation>
        <location evidence="1 5">Cytoplasm</location>
    </subcellularLocation>
</comment>
<dbReference type="InterPro" id="IPR004029">
    <property type="entry name" value="UreE_N"/>
</dbReference>
<dbReference type="PIRSF" id="PIRSF036402">
    <property type="entry name" value="Ureas_acces_UreE"/>
    <property type="match status" value="1"/>
</dbReference>
<dbReference type="SMART" id="SM00988">
    <property type="entry name" value="UreE_N"/>
    <property type="match status" value="1"/>
</dbReference>
<dbReference type="GO" id="GO:0019627">
    <property type="term" value="P:urea metabolic process"/>
    <property type="evidence" value="ECO:0007669"/>
    <property type="project" value="InterPro"/>
</dbReference>
<dbReference type="RefSeq" id="WP_111346613.1">
    <property type="nucleotide sequence ID" value="NZ_QHHQ01000003.1"/>
</dbReference>
<proteinExistence type="inferred from homology"/>
<feature type="compositionally biased region" description="Basic residues" evidence="6">
    <location>
        <begin position="171"/>
        <end position="181"/>
    </location>
</feature>
<gene>
    <name evidence="5" type="primary">ureE</name>
    <name evidence="8" type="ORF">DLJ53_14960</name>
</gene>
<feature type="region of interest" description="Disordered" evidence="6">
    <location>
        <begin position="134"/>
        <end position="181"/>
    </location>
</feature>
<dbReference type="GO" id="GO:0005737">
    <property type="term" value="C:cytoplasm"/>
    <property type="evidence" value="ECO:0007669"/>
    <property type="project" value="UniProtKB-SubCell"/>
</dbReference>
<dbReference type="SUPFAM" id="SSF69737">
    <property type="entry name" value="Urease metallochaperone UreE, C-terminal domain"/>
    <property type="match status" value="1"/>
</dbReference>
<dbReference type="InterPro" id="IPR007864">
    <property type="entry name" value="UreE_C_dom"/>
</dbReference>
<sequence>MIRAHTRLEPGEGGPPSLMVRLGYDDRFRRRLVVDTVEGERVLFDLAEATRLRDGDRLALEDGRVLGVQAEREDVVDITAPDAATLTRLAWHLGNRHTPTAVLGTALRIRRDHVLEAMVERLGGKVTPIRAPFDPEVGAYHDGGGHGHHQIDDQHHGHDHDHDHDHEHGAGHHHGHHDHDL</sequence>
<keyword evidence="3 5" id="KW-0533">Nickel</keyword>
<dbReference type="AlphaFoldDB" id="A0A8B2NW34"/>
<protein>
    <recommendedName>
        <fullName evidence="5">Urease accessory protein UreE</fullName>
    </recommendedName>
</protein>
<name>A0A8B2NW34_9HYPH</name>
<keyword evidence="4 5" id="KW-0143">Chaperone</keyword>
<evidence type="ECO:0000313" key="9">
    <source>
        <dbReference type="Proteomes" id="UP000249590"/>
    </source>
</evidence>
<feature type="domain" description="UreE urease accessory N-terminal" evidence="7">
    <location>
        <begin position="1"/>
        <end position="66"/>
    </location>
</feature>
<dbReference type="GO" id="GO:0006457">
    <property type="term" value="P:protein folding"/>
    <property type="evidence" value="ECO:0007669"/>
    <property type="project" value="InterPro"/>
</dbReference>
<evidence type="ECO:0000256" key="3">
    <source>
        <dbReference type="ARBA" id="ARBA00022596"/>
    </source>
</evidence>
<reference evidence="8 9" key="1">
    <citation type="submission" date="2018-05" db="EMBL/GenBank/DDBJ databases">
        <title>Acuticoccus sediminis sp. nov., isolated from deep-sea sediment of Indian Ocean.</title>
        <authorList>
            <person name="Liu X."/>
            <person name="Lai Q."/>
            <person name="Du Y."/>
            <person name="Sun F."/>
            <person name="Zhang X."/>
            <person name="Wang S."/>
            <person name="Shao Z."/>
        </authorList>
    </citation>
    <scope>NUCLEOTIDE SEQUENCE [LARGE SCALE GENOMIC DNA]</scope>
    <source>
        <strain evidence="8 9">PTG4-2</strain>
    </source>
</reference>
<evidence type="ECO:0000313" key="8">
    <source>
        <dbReference type="EMBL" id="RAI00561.1"/>
    </source>
</evidence>
<dbReference type="Pfam" id="PF05194">
    <property type="entry name" value="UreE_C"/>
    <property type="match status" value="1"/>
</dbReference>
<dbReference type="HAMAP" id="MF_00822">
    <property type="entry name" value="UreE"/>
    <property type="match status" value="1"/>
</dbReference>
<dbReference type="GO" id="GO:0016151">
    <property type="term" value="F:nickel cation binding"/>
    <property type="evidence" value="ECO:0007669"/>
    <property type="project" value="UniProtKB-UniRule"/>
</dbReference>
<dbReference type="InterPro" id="IPR036118">
    <property type="entry name" value="UreE_N_sf"/>
</dbReference>
<dbReference type="CDD" id="cd00571">
    <property type="entry name" value="UreE"/>
    <property type="match status" value="1"/>
</dbReference>
<evidence type="ECO:0000256" key="2">
    <source>
        <dbReference type="ARBA" id="ARBA00022490"/>
    </source>
</evidence>
<comment type="caution">
    <text evidence="8">The sequence shown here is derived from an EMBL/GenBank/DDBJ whole genome shotgun (WGS) entry which is preliminary data.</text>
</comment>
<keyword evidence="2 5" id="KW-0963">Cytoplasm</keyword>
<dbReference type="InterPro" id="IPR012406">
    <property type="entry name" value="UreE"/>
</dbReference>
<comment type="function">
    <text evidence="5">Involved in urease metallocenter assembly. Binds nickel. Probably functions as a nickel donor during metallocenter assembly.</text>
</comment>
<evidence type="ECO:0000256" key="5">
    <source>
        <dbReference type="HAMAP-Rule" id="MF_00822"/>
    </source>
</evidence>
<keyword evidence="9" id="KW-1185">Reference proteome</keyword>
<dbReference type="Gene3D" id="3.30.70.790">
    <property type="entry name" value="UreE, C-terminal domain"/>
    <property type="match status" value="1"/>
</dbReference>
<evidence type="ECO:0000256" key="4">
    <source>
        <dbReference type="ARBA" id="ARBA00023186"/>
    </source>
</evidence>
<accession>A0A8B2NW34</accession>
<dbReference type="Gene3D" id="2.60.260.20">
    <property type="entry name" value="Urease metallochaperone UreE, N-terminal domain"/>
    <property type="match status" value="1"/>
</dbReference>
<evidence type="ECO:0000259" key="7">
    <source>
        <dbReference type="SMART" id="SM00988"/>
    </source>
</evidence>
<comment type="similarity">
    <text evidence="5">Belongs to the UreE family.</text>
</comment>
<feature type="compositionally biased region" description="Basic and acidic residues" evidence="6">
    <location>
        <begin position="143"/>
        <end position="170"/>
    </location>
</feature>
<dbReference type="OrthoDB" id="9802215at2"/>
<dbReference type="SUPFAM" id="SSF69287">
    <property type="entry name" value="Urease metallochaperone UreE, N-terminal domain"/>
    <property type="match status" value="1"/>
</dbReference>
<dbReference type="GO" id="GO:0051082">
    <property type="term" value="F:unfolded protein binding"/>
    <property type="evidence" value="ECO:0007669"/>
    <property type="project" value="UniProtKB-UniRule"/>
</dbReference>
<evidence type="ECO:0000256" key="6">
    <source>
        <dbReference type="SAM" id="MobiDB-lite"/>
    </source>
</evidence>
<dbReference type="GO" id="GO:0065003">
    <property type="term" value="P:protein-containing complex assembly"/>
    <property type="evidence" value="ECO:0007669"/>
    <property type="project" value="InterPro"/>
</dbReference>
<dbReference type="Proteomes" id="UP000249590">
    <property type="component" value="Unassembled WGS sequence"/>
</dbReference>
<organism evidence="8 9">
    <name type="scientific">Acuticoccus sediminis</name>
    <dbReference type="NCBI Taxonomy" id="2184697"/>
    <lineage>
        <taxon>Bacteria</taxon>
        <taxon>Pseudomonadati</taxon>
        <taxon>Pseudomonadota</taxon>
        <taxon>Alphaproteobacteria</taxon>
        <taxon>Hyphomicrobiales</taxon>
        <taxon>Amorphaceae</taxon>
        <taxon>Acuticoccus</taxon>
    </lineage>
</organism>
<dbReference type="EMBL" id="QHHQ01000003">
    <property type="protein sequence ID" value="RAI00561.1"/>
    <property type="molecule type" value="Genomic_DNA"/>
</dbReference>
<dbReference type="Pfam" id="PF02814">
    <property type="entry name" value="UreE_N"/>
    <property type="match status" value="1"/>
</dbReference>
<evidence type="ECO:0000256" key="1">
    <source>
        <dbReference type="ARBA" id="ARBA00004496"/>
    </source>
</evidence>